<dbReference type="SUPFAM" id="SSF57501">
    <property type="entry name" value="Cystine-knot cytokines"/>
    <property type="match status" value="1"/>
</dbReference>
<proteinExistence type="inferred from homology"/>
<dbReference type="PANTHER" id="PTHR11515">
    <property type="entry name" value="GLYCOPROTEIN HORMONE BETA CHAIN"/>
    <property type="match status" value="1"/>
</dbReference>
<evidence type="ECO:0000256" key="4">
    <source>
        <dbReference type="ARBA" id="ARBA00023157"/>
    </source>
</evidence>
<dbReference type="InterPro" id="IPR029034">
    <property type="entry name" value="Cystine-knot_cytokine"/>
</dbReference>
<dbReference type="GO" id="GO:0005179">
    <property type="term" value="F:hormone activity"/>
    <property type="evidence" value="ECO:0007669"/>
    <property type="project" value="InterPro"/>
</dbReference>
<evidence type="ECO:0000256" key="2">
    <source>
        <dbReference type="ARBA" id="ARBA00006552"/>
    </source>
</evidence>
<dbReference type="GO" id="GO:0005737">
    <property type="term" value="C:cytoplasm"/>
    <property type="evidence" value="ECO:0007669"/>
    <property type="project" value="TreeGrafter"/>
</dbReference>
<organism evidence="6 7">
    <name type="scientific">Mytilus edulis</name>
    <name type="common">Blue mussel</name>
    <dbReference type="NCBI Taxonomy" id="6550"/>
    <lineage>
        <taxon>Eukaryota</taxon>
        <taxon>Metazoa</taxon>
        <taxon>Spiralia</taxon>
        <taxon>Lophotrochozoa</taxon>
        <taxon>Mollusca</taxon>
        <taxon>Bivalvia</taxon>
        <taxon>Autobranchia</taxon>
        <taxon>Pteriomorphia</taxon>
        <taxon>Mytilida</taxon>
        <taxon>Mytiloidea</taxon>
        <taxon>Mytilidae</taxon>
        <taxon>Mytilinae</taxon>
        <taxon>Mytilus</taxon>
    </lineage>
</organism>
<keyword evidence="4" id="KW-1015">Disulfide bond</keyword>
<keyword evidence="3" id="KW-0964">Secreted</keyword>
<dbReference type="GO" id="GO:0005615">
    <property type="term" value="C:extracellular space"/>
    <property type="evidence" value="ECO:0007669"/>
    <property type="project" value="TreeGrafter"/>
</dbReference>
<keyword evidence="7" id="KW-1185">Reference proteome</keyword>
<evidence type="ECO:0000256" key="1">
    <source>
        <dbReference type="ARBA" id="ARBA00004613"/>
    </source>
</evidence>
<evidence type="ECO:0000313" key="7">
    <source>
        <dbReference type="Proteomes" id="UP000683360"/>
    </source>
</evidence>
<dbReference type="CDD" id="cd00069">
    <property type="entry name" value="GHB_like"/>
    <property type="match status" value="1"/>
</dbReference>
<comment type="similarity">
    <text evidence="2">Belongs to the glycoprotein hormones subunit beta family.</text>
</comment>
<evidence type="ECO:0000313" key="6">
    <source>
        <dbReference type="EMBL" id="CAG2210294.1"/>
    </source>
</evidence>
<dbReference type="InterPro" id="IPR006208">
    <property type="entry name" value="Glyco_hormone_CN"/>
</dbReference>
<sequence>MTLVDTYLNAKVSSADQFTYKIFQQNALQYMVNTEMKNHMLYKQNCKGDLKFDTEAQVKWGLAWQERLCMAVNHWIFLVFVVSSYLQHTSVSGSFDFDSMLACFRREYNFRATKPFITRHGLVLPCSDIITVYSCYGRCDSSEIADYKIPYKISNHKVCTYGDVQKRTVTLTNCHPLHPDPTYEVFDATFCSCKSCSSDSTSCENLNG</sequence>
<evidence type="ECO:0000256" key="3">
    <source>
        <dbReference type="ARBA" id="ARBA00022525"/>
    </source>
</evidence>
<dbReference type="AlphaFoldDB" id="A0A8S3RVM8"/>
<gene>
    <name evidence="6" type="ORF">MEDL_24429</name>
</gene>
<dbReference type="PANTHER" id="PTHR11515:SF13">
    <property type="entry name" value="GLYCOPROTEIN HORMONE BETA 5, ISOFORM A"/>
    <property type="match status" value="1"/>
</dbReference>
<dbReference type="GO" id="GO:0007186">
    <property type="term" value="P:G protein-coupled receptor signaling pathway"/>
    <property type="evidence" value="ECO:0007669"/>
    <property type="project" value="TreeGrafter"/>
</dbReference>
<dbReference type="OrthoDB" id="10006958at2759"/>
<reference evidence="6" key="1">
    <citation type="submission" date="2021-03" db="EMBL/GenBank/DDBJ databases">
        <authorList>
            <person name="Bekaert M."/>
        </authorList>
    </citation>
    <scope>NUCLEOTIDE SEQUENCE</scope>
</reference>
<dbReference type="EMBL" id="CAJPWZ010001229">
    <property type="protein sequence ID" value="CAG2210294.1"/>
    <property type="molecule type" value="Genomic_DNA"/>
</dbReference>
<comment type="caution">
    <text evidence="6">The sequence shown here is derived from an EMBL/GenBank/DDBJ whole genome shotgun (WGS) entry which is preliminary data.</text>
</comment>
<dbReference type="Proteomes" id="UP000683360">
    <property type="component" value="Unassembled WGS sequence"/>
</dbReference>
<feature type="domain" description="Glycoprotein hormone subunit beta" evidence="5">
    <location>
        <begin position="129"/>
        <end position="205"/>
    </location>
</feature>
<name>A0A8S3RVM8_MYTED</name>
<accession>A0A8S3RVM8</accession>
<comment type="subcellular location">
    <subcellularLocation>
        <location evidence="1">Secreted</location>
    </subcellularLocation>
</comment>
<evidence type="ECO:0000259" key="5">
    <source>
        <dbReference type="Pfam" id="PF00007"/>
    </source>
</evidence>
<dbReference type="Gene3D" id="2.10.90.10">
    <property type="entry name" value="Cystine-knot cytokines"/>
    <property type="match status" value="1"/>
</dbReference>
<dbReference type="InterPro" id="IPR001545">
    <property type="entry name" value="Gonadotropin_bsu"/>
</dbReference>
<dbReference type="Pfam" id="PF00007">
    <property type="entry name" value="Cys_knot"/>
    <property type="match status" value="1"/>
</dbReference>
<protein>
    <submittedName>
        <fullName evidence="6">Thyrostimulin beta-5 subunit</fullName>
    </submittedName>
</protein>